<reference evidence="1 2" key="1">
    <citation type="submission" date="2015-01" db="EMBL/GenBank/DDBJ databases">
        <title>Vibrio sp. C94 JCM 19241 whole genome shotgun sequence.</title>
        <authorList>
            <person name="Sawabe T."/>
            <person name="Meirelles P."/>
            <person name="Feng G."/>
            <person name="Sayaka M."/>
            <person name="Hattori M."/>
            <person name="Ohkuma M."/>
        </authorList>
    </citation>
    <scope>NUCLEOTIDE SEQUENCE [LARGE SCALE GENOMIC DNA]</scope>
    <source>
        <strain evidence="2">JCM 19241</strain>
    </source>
</reference>
<dbReference type="PANTHER" id="PTHR30451">
    <property type="entry name" value="OUTER MEMBRANE USHER PROTEIN"/>
    <property type="match status" value="1"/>
</dbReference>
<dbReference type="GO" id="GO:0009279">
    <property type="term" value="C:cell outer membrane"/>
    <property type="evidence" value="ECO:0007669"/>
    <property type="project" value="TreeGrafter"/>
</dbReference>
<comment type="caution">
    <text evidence="1">The sequence shown here is derived from an EMBL/GenBank/DDBJ whole genome shotgun (WGS) entry which is preliminary data.</text>
</comment>
<dbReference type="GO" id="GO:0009297">
    <property type="term" value="P:pilus assembly"/>
    <property type="evidence" value="ECO:0007669"/>
    <property type="project" value="InterPro"/>
</dbReference>
<organism evidence="1 2">
    <name type="scientific">Vibrio ishigakensis</name>
    <dbReference type="NCBI Taxonomy" id="1481914"/>
    <lineage>
        <taxon>Bacteria</taxon>
        <taxon>Pseudomonadati</taxon>
        <taxon>Pseudomonadota</taxon>
        <taxon>Gammaproteobacteria</taxon>
        <taxon>Vibrionales</taxon>
        <taxon>Vibrionaceae</taxon>
        <taxon>Vibrio</taxon>
    </lineage>
</organism>
<proteinExistence type="predicted"/>
<dbReference type="GO" id="GO:0015473">
    <property type="term" value="F:fimbrial usher porin activity"/>
    <property type="evidence" value="ECO:0007669"/>
    <property type="project" value="InterPro"/>
</dbReference>
<reference evidence="1 2" key="2">
    <citation type="submission" date="2015-01" db="EMBL/GenBank/DDBJ databases">
        <authorList>
            <consortium name="NBRP consortium"/>
            <person name="Sawabe T."/>
            <person name="Meirelles P."/>
            <person name="Feng G."/>
            <person name="Sayaka M."/>
            <person name="Hattori M."/>
            <person name="Ohkuma M."/>
        </authorList>
    </citation>
    <scope>NUCLEOTIDE SEQUENCE [LARGE SCALE GENOMIC DNA]</scope>
    <source>
        <strain evidence="2">JCM 19241</strain>
    </source>
</reference>
<dbReference type="EMBL" id="BBSC01000002">
    <property type="protein sequence ID" value="GAM73910.1"/>
    <property type="molecule type" value="Genomic_DNA"/>
</dbReference>
<evidence type="ECO:0000313" key="2">
    <source>
        <dbReference type="Proteomes" id="UP000031666"/>
    </source>
</evidence>
<name>A0A0B8Q304_9VIBR</name>
<accession>A0A0B8Q304</accession>
<evidence type="ECO:0000313" key="1">
    <source>
        <dbReference type="EMBL" id="GAM73910.1"/>
    </source>
</evidence>
<dbReference type="PANTHER" id="PTHR30451:SF5">
    <property type="entry name" value="SLR0019 PROTEIN"/>
    <property type="match status" value="1"/>
</dbReference>
<dbReference type="Proteomes" id="UP000031666">
    <property type="component" value="Unassembled WGS sequence"/>
</dbReference>
<gene>
    <name evidence="1" type="ORF">JCM19241_5106</name>
</gene>
<dbReference type="STRING" id="1481914.JCM19241_5106"/>
<sequence>MFVNDIFLGDIRLPPGRYNIDDLPLTQGANEIRFNITYQSGRTETLYYSQFYNDRLLKKGFDDFGFYAGLVSQVEDRKYFYDTEQYVFQSFYDYGFTDNLTAGVNSAYHPLGYIGGLTAVLGTSLGNFTLRSSFLGYEDQEEFGYINSLDYSNSLLSGLDNGSINLRLSGEAFTDYRATPWRTGEALRTGYRAIGNYRYNFLENLDFNIRASWEENQDGTELDGSADFNWYPGDFRFTVGAEYNYTDSVVEFDETNYFFSVTWNWFSDAGDYSARVDYQSLLNVGRVTVAKNNRNTPGSIGFEANADVGEDIQVYSLRTNYTANRYSGEVEYSYLTNTATDSQTQNISTRLSTAVSIFDTDVAWSRSYFGPAAIVKVHDSLDADVYINEYYDEEPQSIATKTLNNTAPLYGSHNETRVLVTVPDAPVGYNYGNDVRVIVPGTYTGHIIEVGSNQNRTVIGTCLMKRDNL</sequence>
<protein>
    <submittedName>
        <fullName evidence="1">P pilus assembly protein</fullName>
    </submittedName>
</protein>
<dbReference type="InterPro" id="IPR000015">
    <property type="entry name" value="Fimb_usher"/>
</dbReference>
<dbReference type="AlphaFoldDB" id="A0A0B8Q304"/>